<keyword evidence="7" id="KW-0732">Signal</keyword>
<feature type="signal peptide" evidence="7">
    <location>
        <begin position="1"/>
        <end position="25"/>
    </location>
</feature>
<dbReference type="EC" id="5.2.1.8" evidence="6"/>
<name>A0A6N0I102_9GAMM</name>
<evidence type="ECO:0000256" key="1">
    <source>
        <dbReference type="ARBA" id="ARBA00000971"/>
    </source>
</evidence>
<comment type="similarity">
    <text evidence="2 6">Belongs to the FKBP-type PPIase family.</text>
</comment>
<proteinExistence type="inferred from homology"/>
<dbReference type="Pfam" id="PF00581">
    <property type="entry name" value="Rhodanese"/>
    <property type="match status" value="1"/>
</dbReference>
<keyword evidence="3 5" id="KW-0697">Rotamase</keyword>
<dbReference type="AlphaFoldDB" id="A0A6N0I102"/>
<evidence type="ECO:0000256" key="6">
    <source>
        <dbReference type="RuleBase" id="RU003915"/>
    </source>
</evidence>
<feature type="chain" id="PRO_5026925352" description="Peptidyl-prolyl cis-trans isomerase" evidence="7">
    <location>
        <begin position="26"/>
        <end position="258"/>
    </location>
</feature>
<feature type="domain" description="Rhodanese" evidence="9">
    <location>
        <begin position="156"/>
        <end position="255"/>
    </location>
</feature>
<evidence type="ECO:0000256" key="5">
    <source>
        <dbReference type="PROSITE-ProRule" id="PRU00277"/>
    </source>
</evidence>
<dbReference type="EMBL" id="CP054491">
    <property type="protein sequence ID" value="QKQ28337.1"/>
    <property type="molecule type" value="Genomic_DNA"/>
</dbReference>
<organism evidence="10 11">
    <name type="scientific">Candidatus Reidiella endopervernicosa</name>
    <dbReference type="NCBI Taxonomy" id="2738883"/>
    <lineage>
        <taxon>Bacteria</taxon>
        <taxon>Pseudomonadati</taxon>
        <taxon>Pseudomonadota</taxon>
        <taxon>Gammaproteobacteria</taxon>
        <taxon>Candidatus Reidiella</taxon>
    </lineage>
</organism>
<protein>
    <recommendedName>
        <fullName evidence="6">Peptidyl-prolyl cis-trans isomerase</fullName>
        <ecNumber evidence="6">5.2.1.8</ecNumber>
    </recommendedName>
</protein>
<dbReference type="PANTHER" id="PTHR43811:SF19">
    <property type="entry name" value="39 KDA FK506-BINDING NUCLEAR PROTEIN"/>
    <property type="match status" value="1"/>
</dbReference>
<dbReference type="KEGG" id="rev:HUE57_17160"/>
<dbReference type="Gene3D" id="3.40.250.10">
    <property type="entry name" value="Rhodanese-like domain"/>
    <property type="match status" value="1"/>
</dbReference>
<evidence type="ECO:0000256" key="3">
    <source>
        <dbReference type="ARBA" id="ARBA00023110"/>
    </source>
</evidence>
<evidence type="ECO:0000256" key="4">
    <source>
        <dbReference type="ARBA" id="ARBA00023235"/>
    </source>
</evidence>
<evidence type="ECO:0000313" key="11">
    <source>
        <dbReference type="Proteomes" id="UP000509658"/>
    </source>
</evidence>
<dbReference type="SMART" id="SM00450">
    <property type="entry name" value="RHOD"/>
    <property type="match status" value="1"/>
</dbReference>
<dbReference type="Pfam" id="PF00254">
    <property type="entry name" value="FKBP_C"/>
    <property type="match status" value="1"/>
</dbReference>
<dbReference type="InterPro" id="IPR036873">
    <property type="entry name" value="Rhodanese-like_dom_sf"/>
</dbReference>
<dbReference type="SUPFAM" id="SSF52821">
    <property type="entry name" value="Rhodanese/Cell cycle control phosphatase"/>
    <property type="match status" value="1"/>
</dbReference>
<evidence type="ECO:0000313" key="10">
    <source>
        <dbReference type="EMBL" id="QKQ28337.1"/>
    </source>
</evidence>
<dbReference type="CDD" id="cd00158">
    <property type="entry name" value="RHOD"/>
    <property type="match status" value="1"/>
</dbReference>
<accession>A0A6N0I102</accession>
<evidence type="ECO:0000256" key="2">
    <source>
        <dbReference type="ARBA" id="ARBA00006577"/>
    </source>
</evidence>
<keyword evidence="4 5" id="KW-0413">Isomerase</keyword>
<dbReference type="PROSITE" id="PS50059">
    <property type="entry name" value="FKBP_PPIASE"/>
    <property type="match status" value="1"/>
</dbReference>
<dbReference type="GO" id="GO:0003755">
    <property type="term" value="F:peptidyl-prolyl cis-trans isomerase activity"/>
    <property type="evidence" value="ECO:0007669"/>
    <property type="project" value="UniProtKB-UniRule"/>
</dbReference>
<keyword evidence="11" id="KW-1185">Reference proteome</keyword>
<dbReference type="Proteomes" id="UP000509658">
    <property type="component" value="Chromosome"/>
</dbReference>
<evidence type="ECO:0000259" key="8">
    <source>
        <dbReference type="PROSITE" id="PS50059"/>
    </source>
</evidence>
<dbReference type="InterPro" id="IPR001179">
    <property type="entry name" value="PPIase_FKBP_dom"/>
</dbReference>
<gene>
    <name evidence="10" type="ORF">HUE57_17160</name>
</gene>
<evidence type="ECO:0000259" key="9">
    <source>
        <dbReference type="PROSITE" id="PS50206"/>
    </source>
</evidence>
<feature type="domain" description="PPIase FKBP-type" evidence="8">
    <location>
        <begin position="52"/>
        <end position="140"/>
    </location>
</feature>
<dbReference type="PANTHER" id="PTHR43811">
    <property type="entry name" value="FKBP-TYPE PEPTIDYL-PROLYL CIS-TRANS ISOMERASE FKPA"/>
    <property type="match status" value="1"/>
</dbReference>
<reference evidence="10 11" key="1">
    <citation type="submission" date="2020-05" db="EMBL/GenBank/DDBJ databases">
        <title>Horizontal transmission and recombination maintain forever young bacterial symbiont genomes.</title>
        <authorList>
            <person name="Russell S.L."/>
            <person name="Pepper-Tunick E."/>
            <person name="Svedberg J."/>
            <person name="Byrne A."/>
            <person name="Ruelas Castillo J."/>
            <person name="Vollmers C."/>
            <person name="Beinart R.A."/>
            <person name="Corbett-Detig R."/>
        </authorList>
    </citation>
    <scope>NUCLEOTIDE SEQUENCE [LARGE SCALE GENOMIC DNA]</scope>
    <source>
        <strain evidence="10">Santa_Monica_outfall</strain>
    </source>
</reference>
<dbReference type="Gene3D" id="3.10.50.40">
    <property type="match status" value="1"/>
</dbReference>
<dbReference type="PROSITE" id="PS50206">
    <property type="entry name" value="RHODANESE_3"/>
    <property type="match status" value="1"/>
</dbReference>
<dbReference type="FunFam" id="3.10.50.40:FF:000006">
    <property type="entry name" value="Peptidyl-prolyl cis-trans isomerase"/>
    <property type="match status" value="1"/>
</dbReference>
<evidence type="ECO:0000256" key="7">
    <source>
        <dbReference type="SAM" id="SignalP"/>
    </source>
</evidence>
<dbReference type="InterPro" id="IPR001763">
    <property type="entry name" value="Rhodanese-like_dom"/>
</dbReference>
<dbReference type="InterPro" id="IPR046357">
    <property type="entry name" value="PPIase_dom_sf"/>
</dbReference>
<dbReference type="SUPFAM" id="SSF54534">
    <property type="entry name" value="FKBP-like"/>
    <property type="match status" value="1"/>
</dbReference>
<sequence>MNTFVKPFAGLLLCLSLGFSATALAAKEATANMPTVQQTDIKIGTGEVVTRFSTPSVHYTGKLMDGTKFDSSLDRDKPFQFTVGAGKVIPGWEMGVIGMKVGGIRELVIPSQLAYGKRGAGDVIPPDATLKFEIELLAVEPAKFASIDNSELKTMLARGAKLVDIRRPDEWKQTGVVEGSILMTAFDSRGRIMKGFPDSFFEQFSAEDEVVLICRTGNRTSVLSNLLSTQAGFTNIFNVEHGITHWIKERGPVVKAKL</sequence>
<comment type="catalytic activity">
    <reaction evidence="1 5 6">
        <text>[protein]-peptidylproline (omega=180) = [protein]-peptidylproline (omega=0)</text>
        <dbReference type="Rhea" id="RHEA:16237"/>
        <dbReference type="Rhea" id="RHEA-COMP:10747"/>
        <dbReference type="Rhea" id="RHEA-COMP:10748"/>
        <dbReference type="ChEBI" id="CHEBI:83833"/>
        <dbReference type="ChEBI" id="CHEBI:83834"/>
        <dbReference type="EC" id="5.2.1.8"/>
    </reaction>
</comment>